<dbReference type="InterPro" id="IPR007742">
    <property type="entry name" value="NosD_dom"/>
</dbReference>
<keyword evidence="2" id="KW-0677">Repeat</keyword>
<accession>A0ABQ4P7Q4</accession>
<dbReference type="Proteomes" id="UP000761574">
    <property type="component" value="Unassembled WGS sequence"/>
</dbReference>
<reference evidence="6 7" key="1">
    <citation type="submission" date="2021-05" db="EMBL/GenBank/DDBJ databases">
        <title>Molecular characterization for Shewanella algae harboring chromosomal blaOXA-55-like strains isolated from clinical and environment sample.</title>
        <authorList>
            <person name="Ohama Y."/>
            <person name="Aoki K."/>
            <person name="Harada S."/>
            <person name="Moriya K."/>
            <person name="Ishii Y."/>
            <person name="Tateda K."/>
        </authorList>
    </citation>
    <scope>NUCLEOTIDE SEQUENCE [LARGE SCALE GENOMIC DNA]</scope>
    <source>
        <strain evidence="6 7">LMG 23746</strain>
    </source>
</reference>
<dbReference type="SMART" id="SM00710">
    <property type="entry name" value="PbH1"/>
    <property type="match status" value="8"/>
</dbReference>
<comment type="pathway">
    <text evidence="1">Protein modification; protein ubiquitination.</text>
</comment>
<dbReference type="PANTHER" id="PTHR22990:SF15">
    <property type="entry name" value="F-BOX ONLY PROTEIN 10"/>
    <property type="match status" value="1"/>
</dbReference>
<dbReference type="Pfam" id="PF05048">
    <property type="entry name" value="NosD"/>
    <property type="match status" value="1"/>
</dbReference>
<feature type="chain" id="PRO_5046852104" evidence="4">
    <location>
        <begin position="24"/>
        <end position="454"/>
    </location>
</feature>
<dbReference type="SMART" id="SM00722">
    <property type="entry name" value="CASH"/>
    <property type="match status" value="2"/>
</dbReference>
<evidence type="ECO:0000313" key="7">
    <source>
        <dbReference type="Proteomes" id="UP000761574"/>
    </source>
</evidence>
<dbReference type="InterPro" id="IPR051550">
    <property type="entry name" value="SCF-Subunits/Alg-Epimerases"/>
</dbReference>
<protein>
    <submittedName>
        <fullName evidence="6">Copper ABC transporter substrate-binding protein</fullName>
    </submittedName>
</protein>
<evidence type="ECO:0000256" key="4">
    <source>
        <dbReference type="SAM" id="SignalP"/>
    </source>
</evidence>
<feature type="domain" description="Carbohydrate-binding/sugar hydrolysis" evidence="5">
    <location>
        <begin position="63"/>
        <end position="211"/>
    </location>
</feature>
<gene>
    <name evidence="6" type="primary">nosD</name>
    <name evidence="6" type="ORF">TUM4630_07060</name>
</gene>
<dbReference type="Gene3D" id="2.160.20.10">
    <property type="entry name" value="Single-stranded right-handed beta-helix, Pectin lyase-like"/>
    <property type="match status" value="2"/>
</dbReference>
<keyword evidence="3" id="KW-0833">Ubl conjugation pathway</keyword>
<sequence length="454" mass="49260">MTLLMPLVSMGLVLSLSSTKLSADEPEATNTRCMAVVTPQSAALGAMIDVSNSAELSHQLAQAAPGSHIVLQSGTYLGQFIIDKSLSITGRPGAIIEAQHQGAALTINASHVTINGLTIKQWGGDLYQKDAAILLHAGSDDVQLLNNQLSGQGFGIYAQQLQRLTICGNRITGDSHTFKLDRGDGVHLQRVDGALISANQIQQVRDGIYLESGKGSQVYGNHMSDMQYGIHYMYTQQDSAMDNQACRVDGGYALMNSTDIHLAHNQVTHAKEFGVLLNMTNGALVEANRMANISAPDAIKGDLFSEGKGIFIYGARDNHIKDNHIANNDVGIAMALGGESNQVSLNRFIDNGTQVRYVGEQSVEWSEQQRGNYWSDYRGWDLNGDGVGDSMHLPNDRLDRLFWLYPEASFLMASPIVTLLKWLDNQIQAVDASGVIDRYPLMENSAAAHTRGAL</sequence>
<evidence type="ECO:0000256" key="1">
    <source>
        <dbReference type="ARBA" id="ARBA00004906"/>
    </source>
</evidence>
<dbReference type="InterPro" id="IPR006633">
    <property type="entry name" value="Carb-bd_sugar_hydrolysis-dom"/>
</dbReference>
<dbReference type="InterPro" id="IPR011050">
    <property type="entry name" value="Pectin_lyase_fold/virulence"/>
</dbReference>
<organism evidence="6 7">
    <name type="scientific">Shewanella algidipiscicola</name>
    <dbReference type="NCBI Taxonomy" id="614070"/>
    <lineage>
        <taxon>Bacteria</taxon>
        <taxon>Pseudomonadati</taxon>
        <taxon>Pseudomonadota</taxon>
        <taxon>Gammaproteobacteria</taxon>
        <taxon>Alteromonadales</taxon>
        <taxon>Shewanellaceae</taxon>
        <taxon>Shewanella</taxon>
    </lineage>
</organism>
<evidence type="ECO:0000259" key="5">
    <source>
        <dbReference type="SMART" id="SM00722"/>
    </source>
</evidence>
<dbReference type="NCBIfam" id="TIGR04247">
    <property type="entry name" value="NosD_copper_fam"/>
    <property type="match status" value="1"/>
</dbReference>
<evidence type="ECO:0000313" key="6">
    <source>
        <dbReference type="EMBL" id="GIU43533.1"/>
    </source>
</evidence>
<dbReference type="InterPro" id="IPR012334">
    <property type="entry name" value="Pectin_lyas_fold"/>
</dbReference>
<proteinExistence type="predicted"/>
<comment type="caution">
    <text evidence="6">The sequence shown here is derived from an EMBL/GenBank/DDBJ whole genome shotgun (WGS) entry which is preliminary data.</text>
</comment>
<keyword evidence="7" id="KW-1185">Reference proteome</keyword>
<evidence type="ECO:0000256" key="3">
    <source>
        <dbReference type="ARBA" id="ARBA00022786"/>
    </source>
</evidence>
<keyword evidence="4" id="KW-0732">Signal</keyword>
<dbReference type="PANTHER" id="PTHR22990">
    <property type="entry name" value="F-BOX ONLY PROTEIN"/>
    <property type="match status" value="1"/>
</dbReference>
<evidence type="ECO:0000256" key="2">
    <source>
        <dbReference type="ARBA" id="ARBA00022737"/>
    </source>
</evidence>
<feature type="domain" description="Carbohydrate-binding/sugar hydrolysis" evidence="5">
    <location>
        <begin position="254"/>
        <end position="390"/>
    </location>
</feature>
<dbReference type="InterPro" id="IPR022441">
    <property type="entry name" value="Para_beta_helix_rpt-2"/>
</dbReference>
<dbReference type="EMBL" id="BPFB01000006">
    <property type="protein sequence ID" value="GIU43533.1"/>
    <property type="molecule type" value="Genomic_DNA"/>
</dbReference>
<dbReference type="InterPro" id="IPR026464">
    <property type="entry name" value="NosD_copper_fam"/>
</dbReference>
<feature type="signal peptide" evidence="4">
    <location>
        <begin position="1"/>
        <end position="23"/>
    </location>
</feature>
<name>A0ABQ4P7Q4_9GAMM</name>
<dbReference type="NCBIfam" id="TIGR03804">
    <property type="entry name" value="para_beta_helix"/>
    <property type="match status" value="1"/>
</dbReference>
<dbReference type="SUPFAM" id="SSF51126">
    <property type="entry name" value="Pectin lyase-like"/>
    <property type="match status" value="1"/>
</dbReference>
<dbReference type="InterPro" id="IPR006626">
    <property type="entry name" value="PbH1"/>
</dbReference>